<accession>A0ABW5ALF4</accession>
<name>A0ABW5ALF4_9BRAD</name>
<keyword evidence="1" id="KW-0472">Membrane</keyword>
<dbReference type="RefSeq" id="WP_378478909.1">
    <property type="nucleotide sequence ID" value="NZ_JBHUIW010000020.1"/>
</dbReference>
<comment type="caution">
    <text evidence="2">The sequence shown here is derived from an EMBL/GenBank/DDBJ whole genome shotgun (WGS) entry which is preliminary data.</text>
</comment>
<dbReference type="EMBL" id="JBHUIW010000020">
    <property type="protein sequence ID" value="MFD2183759.1"/>
    <property type="molecule type" value="Genomic_DNA"/>
</dbReference>
<keyword evidence="1" id="KW-0812">Transmembrane</keyword>
<evidence type="ECO:0000256" key="1">
    <source>
        <dbReference type="SAM" id="Phobius"/>
    </source>
</evidence>
<keyword evidence="1" id="KW-1133">Transmembrane helix</keyword>
<dbReference type="Proteomes" id="UP001597314">
    <property type="component" value="Unassembled WGS sequence"/>
</dbReference>
<feature type="transmembrane region" description="Helical" evidence="1">
    <location>
        <begin position="153"/>
        <end position="173"/>
    </location>
</feature>
<organism evidence="2 3">
    <name type="scientific">Rhodoplanes azumiensis</name>
    <dbReference type="NCBI Taxonomy" id="1897628"/>
    <lineage>
        <taxon>Bacteria</taxon>
        <taxon>Pseudomonadati</taxon>
        <taxon>Pseudomonadota</taxon>
        <taxon>Alphaproteobacteria</taxon>
        <taxon>Hyphomicrobiales</taxon>
        <taxon>Nitrobacteraceae</taxon>
        <taxon>Rhodoplanes</taxon>
    </lineage>
</organism>
<evidence type="ECO:0000313" key="3">
    <source>
        <dbReference type="Proteomes" id="UP001597314"/>
    </source>
</evidence>
<keyword evidence="3" id="KW-1185">Reference proteome</keyword>
<reference evidence="3" key="1">
    <citation type="journal article" date="2019" name="Int. J. Syst. Evol. Microbiol.">
        <title>The Global Catalogue of Microorganisms (GCM) 10K type strain sequencing project: providing services to taxonomists for standard genome sequencing and annotation.</title>
        <authorList>
            <consortium name="The Broad Institute Genomics Platform"/>
            <consortium name="The Broad Institute Genome Sequencing Center for Infectious Disease"/>
            <person name="Wu L."/>
            <person name="Ma J."/>
        </authorList>
    </citation>
    <scope>NUCLEOTIDE SEQUENCE [LARGE SCALE GENOMIC DNA]</scope>
    <source>
        <strain evidence="3">CGMCC 1.6774</strain>
    </source>
</reference>
<evidence type="ECO:0000313" key="2">
    <source>
        <dbReference type="EMBL" id="MFD2183759.1"/>
    </source>
</evidence>
<protein>
    <submittedName>
        <fullName evidence="2">Uncharacterized protein</fullName>
    </submittedName>
</protein>
<sequence length="183" mass="20641">MLRLYIRTLNGLTSNAWQLFARLLPGNESIDSKFEALRSGKLKQQTTIDEIYKLLNILDSKASALMRYNGIILAVITFSTHAGQPFSKLVYAIVFLTLASIFSCLMVVGVFWNLLSYIEPAKFTDDAAPIEGSGDLTKEANSLRKLLLLRETAYQTAWWSALLVSLLLAVYFIRNWDPWTLPS</sequence>
<proteinExistence type="predicted"/>
<feature type="transmembrane region" description="Helical" evidence="1">
    <location>
        <begin position="89"/>
        <end position="115"/>
    </location>
</feature>
<gene>
    <name evidence="2" type="ORF">ACFSOX_16515</name>
</gene>
<feature type="transmembrane region" description="Helical" evidence="1">
    <location>
        <begin position="65"/>
        <end position="83"/>
    </location>
</feature>